<keyword evidence="2" id="KW-0378">Hydrolase</keyword>
<dbReference type="CDD" id="cd00586">
    <property type="entry name" value="4HBT"/>
    <property type="match status" value="1"/>
</dbReference>
<organism evidence="3 4">
    <name type="scientific">Colwellia psychrerythraea</name>
    <name type="common">Vibrio psychroerythus</name>
    <dbReference type="NCBI Taxonomy" id="28229"/>
    <lineage>
        <taxon>Bacteria</taxon>
        <taxon>Pseudomonadati</taxon>
        <taxon>Pseudomonadota</taxon>
        <taxon>Gammaproteobacteria</taxon>
        <taxon>Alteromonadales</taxon>
        <taxon>Colwelliaceae</taxon>
        <taxon>Colwellia</taxon>
    </lineage>
</organism>
<accession>A0A099KU68</accession>
<dbReference type="AlphaFoldDB" id="A0A099KU68"/>
<proteinExistence type="inferred from homology"/>
<dbReference type="InterPro" id="IPR029069">
    <property type="entry name" value="HotDog_dom_sf"/>
</dbReference>
<dbReference type="InterPro" id="IPR014166">
    <property type="entry name" value="Tol-Pal_acyl-CoA_thioesterase"/>
</dbReference>
<dbReference type="EMBL" id="JQED01000007">
    <property type="protein sequence ID" value="KGJ94081.1"/>
    <property type="molecule type" value="Genomic_DNA"/>
</dbReference>
<evidence type="ECO:0000256" key="1">
    <source>
        <dbReference type="ARBA" id="ARBA00005953"/>
    </source>
</evidence>
<dbReference type="PANTHER" id="PTHR31793:SF37">
    <property type="entry name" value="ACYL-COA THIOESTER HYDROLASE YBGC"/>
    <property type="match status" value="1"/>
</dbReference>
<dbReference type="OrthoDB" id="9808429at2"/>
<dbReference type="NCBIfam" id="TIGR02799">
    <property type="entry name" value="thio_ybgC"/>
    <property type="match status" value="1"/>
</dbReference>
<dbReference type="Gene3D" id="3.10.129.10">
    <property type="entry name" value="Hotdog Thioesterase"/>
    <property type="match status" value="1"/>
</dbReference>
<protein>
    <submittedName>
        <fullName evidence="3">Tol-pal system-associated acyl-CoA thioesterase</fullName>
    </submittedName>
</protein>
<evidence type="ECO:0000256" key="2">
    <source>
        <dbReference type="ARBA" id="ARBA00022801"/>
    </source>
</evidence>
<dbReference type="PANTHER" id="PTHR31793">
    <property type="entry name" value="4-HYDROXYBENZOYL-COA THIOESTERASE FAMILY MEMBER"/>
    <property type="match status" value="1"/>
</dbReference>
<gene>
    <name evidence="3" type="ORF">ND2E_2014</name>
</gene>
<dbReference type="InterPro" id="IPR050563">
    <property type="entry name" value="4-hydroxybenzoyl-CoA_TE"/>
</dbReference>
<dbReference type="FunFam" id="3.10.129.10:FF:000004">
    <property type="entry name" value="Tol-pal system-associated acyl-CoA thioesterase"/>
    <property type="match status" value="1"/>
</dbReference>
<dbReference type="RefSeq" id="WP_033092805.1">
    <property type="nucleotide sequence ID" value="NZ_JQED01000007.1"/>
</dbReference>
<dbReference type="PATRIC" id="fig|28229.4.peg.1037"/>
<reference evidence="3 4" key="1">
    <citation type="submission" date="2014-08" db="EMBL/GenBank/DDBJ databases">
        <title>Genomic and Phenotypic Diversity of Colwellia psychrerythraea strains from Disparate Marine Basins.</title>
        <authorList>
            <person name="Techtmann S.M."/>
            <person name="Stelling S.C."/>
            <person name="Utturkar S.M."/>
            <person name="Alshibli N."/>
            <person name="Harris A."/>
            <person name="Brown S.D."/>
            <person name="Hazen T.C."/>
        </authorList>
    </citation>
    <scope>NUCLEOTIDE SEQUENCE [LARGE SCALE GENOMIC DNA]</scope>
    <source>
        <strain evidence="3 4">ND2E</strain>
    </source>
</reference>
<name>A0A099KU68_COLPS</name>
<dbReference type="PIRSF" id="PIRSF003230">
    <property type="entry name" value="YbgC"/>
    <property type="match status" value="1"/>
</dbReference>
<comment type="caution">
    <text evidence="3">The sequence shown here is derived from an EMBL/GenBank/DDBJ whole genome shotgun (WGS) entry which is preliminary data.</text>
</comment>
<dbReference type="NCBIfam" id="TIGR00051">
    <property type="entry name" value="YbgC/FadM family acyl-CoA thioesterase"/>
    <property type="match status" value="1"/>
</dbReference>
<dbReference type="GO" id="GO:0047617">
    <property type="term" value="F:fatty acyl-CoA hydrolase activity"/>
    <property type="evidence" value="ECO:0007669"/>
    <property type="project" value="TreeGrafter"/>
</dbReference>
<dbReference type="SUPFAM" id="SSF54637">
    <property type="entry name" value="Thioesterase/thiol ester dehydrase-isomerase"/>
    <property type="match status" value="1"/>
</dbReference>
<dbReference type="Proteomes" id="UP000029843">
    <property type="component" value="Unassembled WGS sequence"/>
</dbReference>
<evidence type="ECO:0000313" key="3">
    <source>
        <dbReference type="EMBL" id="KGJ94081.1"/>
    </source>
</evidence>
<comment type="similarity">
    <text evidence="1">Belongs to the 4-hydroxybenzoyl-CoA thioesterase family.</text>
</comment>
<dbReference type="InterPro" id="IPR006684">
    <property type="entry name" value="YbgC/YbaW"/>
</dbReference>
<sequence length="144" mass="16375">MSEVTSLSNVESAHHLAIRVYYEDTDAGGIVYYANYLKFFERARTEWLREIGINQEVFLKQKLGFVVRKVEMDNIASAKLDDLLKVSSSIITLKRASLVFQQQITNQEKQVLCTAQIRIACVDFSQNKPCAIPELILGAFKRVS</sequence>
<evidence type="ECO:0000313" key="4">
    <source>
        <dbReference type="Proteomes" id="UP000029843"/>
    </source>
</evidence>
<dbReference type="Pfam" id="PF13279">
    <property type="entry name" value="4HBT_2"/>
    <property type="match status" value="1"/>
</dbReference>